<dbReference type="EMBL" id="CAMXCT020004162">
    <property type="protein sequence ID" value="CAL1161322.1"/>
    <property type="molecule type" value="Genomic_DNA"/>
</dbReference>
<feature type="transmembrane region" description="Helical" evidence="2">
    <location>
        <begin position="340"/>
        <end position="361"/>
    </location>
</feature>
<name>A0A9P1GEP6_9DINO</name>
<comment type="caution">
    <text evidence="3">The sequence shown here is derived from an EMBL/GenBank/DDBJ whole genome shotgun (WGS) entry which is preliminary data.</text>
</comment>
<dbReference type="EMBL" id="CAMXCT030004162">
    <property type="protein sequence ID" value="CAL4795259.1"/>
    <property type="molecule type" value="Genomic_DNA"/>
</dbReference>
<dbReference type="PANTHER" id="PTHR34553">
    <property type="entry name" value="OS05G0597400 PROTEIN"/>
    <property type="match status" value="1"/>
</dbReference>
<reference evidence="4" key="2">
    <citation type="submission" date="2024-04" db="EMBL/GenBank/DDBJ databases">
        <authorList>
            <person name="Chen Y."/>
            <person name="Shah S."/>
            <person name="Dougan E. K."/>
            <person name="Thang M."/>
            <person name="Chan C."/>
        </authorList>
    </citation>
    <scope>NUCLEOTIDE SEQUENCE [LARGE SCALE GENOMIC DNA]</scope>
</reference>
<sequence>METHGAQMELPAFLPLTALSVGRHASTNHSMIFLWVSGIKGIGTQSGEKKLVVVVVQDERKKQPATMLRSSWAFKHSPFFAPDHETSTRPLRGVCSFEIKLDEIAGLDYWNPLLVDASRVVIEARSLTRRWFRDLGECRAHFGWPKEATPMYQPQEAKEGCTMGKVELQTENCKLHTSPSKVRQTYWQPRPEEASYARLNAIAETAERLLNGRCLDREGVNGDDDFADAADAAEADAESSKIRNGNELLEVYDNGSDGGTGSSAGVSRETQDPHSEVVEELSNRTVNFRFDDPFLPYVLREVIHDPDHHRLLRLCEAGIPAWAIVLPKFTGLYHRYMRHLVAAIVVLVSCLSLLLGFYDLYKRIPLVRSLLKQSLGPLSSKLEELVVVRLSFLLGWILPYNTILRRTWHCLLMLWEAVKSIGLGLFSAATMATSLASSLLQPATSFVFSPVIGAATAGRSLFQAMATIGQAFARLFSGAGTGGLSSGGLLRAEFNLVRQAFMAVYNSTCFLGATMARHQASTSVWFSRWRHRQWRRMKCLAEWPAKLARNRPVCLSLLLLLGIIRFYPGDFAVRCSDALLWDFAVAITRFF</sequence>
<feature type="region of interest" description="Disordered" evidence="1">
    <location>
        <begin position="251"/>
        <end position="275"/>
    </location>
</feature>
<feature type="transmembrane region" description="Helical" evidence="2">
    <location>
        <begin position="382"/>
        <end position="400"/>
    </location>
</feature>
<evidence type="ECO:0000313" key="3">
    <source>
        <dbReference type="EMBL" id="CAI4007947.1"/>
    </source>
</evidence>
<dbReference type="Proteomes" id="UP001152797">
    <property type="component" value="Unassembled WGS sequence"/>
</dbReference>
<accession>A0A9P1GEP6</accession>
<keyword evidence="5" id="KW-1185">Reference proteome</keyword>
<dbReference type="AlphaFoldDB" id="A0A9P1GEP6"/>
<feature type="transmembrane region" description="Helical" evidence="2">
    <location>
        <begin position="420"/>
        <end position="440"/>
    </location>
</feature>
<reference evidence="3" key="1">
    <citation type="submission" date="2022-10" db="EMBL/GenBank/DDBJ databases">
        <authorList>
            <person name="Chen Y."/>
            <person name="Dougan E. K."/>
            <person name="Chan C."/>
            <person name="Rhodes N."/>
            <person name="Thang M."/>
        </authorList>
    </citation>
    <scope>NUCLEOTIDE SEQUENCE</scope>
</reference>
<evidence type="ECO:0000256" key="1">
    <source>
        <dbReference type="SAM" id="MobiDB-lite"/>
    </source>
</evidence>
<evidence type="ECO:0000313" key="5">
    <source>
        <dbReference type="Proteomes" id="UP001152797"/>
    </source>
</evidence>
<evidence type="ECO:0000256" key="2">
    <source>
        <dbReference type="SAM" id="Phobius"/>
    </source>
</evidence>
<dbReference type="EMBL" id="CAMXCT010004162">
    <property type="protein sequence ID" value="CAI4007947.1"/>
    <property type="molecule type" value="Genomic_DNA"/>
</dbReference>
<evidence type="ECO:0000313" key="4">
    <source>
        <dbReference type="EMBL" id="CAL1161322.1"/>
    </source>
</evidence>
<dbReference type="OrthoDB" id="422141at2759"/>
<proteinExistence type="predicted"/>
<dbReference type="PANTHER" id="PTHR34553:SF4">
    <property type="entry name" value="G1_S-SPECIFIC CYCLIN-E PROTEIN"/>
    <property type="match status" value="1"/>
</dbReference>
<gene>
    <name evidence="3" type="ORF">C1SCF055_LOCUS33441</name>
</gene>
<keyword evidence="2" id="KW-0472">Membrane</keyword>
<organism evidence="3">
    <name type="scientific">Cladocopium goreaui</name>
    <dbReference type="NCBI Taxonomy" id="2562237"/>
    <lineage>
        <taxon>Eukaryota</taxon>
        <taxon>Sar</taxon>
        <taxon>Alveolata</taxon>
        <taxon>Dinophyceae</taxon>
        <taxon>Suessiales</taxon>
        <taxon>Symbiodiniaceae</taxon>
        <taxon>Cladocopium</taxon>
    </lineage>
</organism>
<keyword evidence="2" id="KW-0812">Transmembrane</keyword>
<protein>
    <submittedName>
        <fullName evidence="3">Uncharacterized protein</fullName>
    </submittedName>
</protein>
<keyword evidence="2" id="KW-1133">Transmembrane helix</keyword>